<protein>
    <submittedName>
        <fullName evidence="1">Uncharacterized protein</fullName>
    </submittedName>
</protein>
<name>I2GDS1_9BACT</name>
<dbReference type="RefSeq" id="WP_009280631.1">
    <property type="nucleotide sequence ID" value="NZ_CAIT01000004.1"/>
</dbReference>
<organism evidence="1 2">
    <name type="scientific">Fibrisoma limi BUZ 3</name>
    <dbReference type="NCBI Taxonomy" id="1185876"/>
    <lineage>
        <taxon>Bacteria</taxon>
        <taxon>Pseudomonadati</taxon>
        <taxon>Bacteroidota</taxon>
        <taxon>Cytophagia</taxon>
        <taxon>Cytophagales</taxon>
        <taxon>Spirosomataceae</taxon>
        <taxon>Fibrisoma</taxon>
    </lineage>
</organism>
<keyword evidence="2" id="KW-1185">Reference proteome</keyword>
<comment type="caution">
    <text evidence="1">The sequence shown here is derived from an EMBL/GenBank/DDBJ whole genome shotgun (WGS) entry which is preliminary data.</text>
</comment>
<sequence>MEKKPLIDPTHFKRLAEDYITLVNSQLLGSGSVPTRLREKYTRLVNTVYKPQPPFKSDSMQ</sequence>
<proteinExistence type="predicted"/>
<evidence type="ECO:0000313" key="1">
    <source>
        <dbReference type="EMBL" id="CCH52045.1"/>
    </source>
</evidence>
<dbReference type="EMBL" id="CAIT01000004">
    <property type="protein sequence ID" value="CCH52045.1"/>
    <property type="molecule type" value="Genomic_DNA"/>
</dbReference>
<gene>
    <name evidence="1" type="ORF">BN8_01018</name>
</gene>
<evidence type="ECO:0000313" key="2">
    <source>
        <dbReference type="Proteomes" id="UP000009309"/>
    </source>
</evidence>
<dbReference type="AlphaFoldDB" id="I2GDS1"/>
<reference evidence="1 2" key="1">
    <citation type="journal article" date="2012" name="J. Bacteriol.">
        <title>Genome Sequence of the Filamentous Bacterium Fibrisoma limi BUZ 3T.</title>
        <authorList>
            <person name="Filippini M."/>
            <person name="Qi W."/>
            <person name="Jaenicke S."/>
            <person name="Goesmann A."/>
            <person name="Smits T.H."/>
            <person name="Bagheri H.C."/>
        </authorList>
    </citation>
    <scope>NUCLEOTIDE SEQUENCE [LARGE SCALE GENOMIC DNA]</scope>
    <source>
        <strain evidence="2">BUZ 3T</strain>
    </source>
</reference>
<accession>I2GDS1</accession>
<dbReference type="Proteomes" id="UP000009309">
    <property type="component" value="Unassembled WGS sequence"/>
</dbReference>